<accession>X6NMU0</accession>
<dbReference type="EMBL" id="ASPP01007685">
    <property type="protein sequence ID" value="ETO26717.1"/>
    <property type="molecule type" value="Genomic_DNA"/>
</dbReference>
<evidence type="ECO:0000313" key="2">
    <source>
        <dbReference type="Proteomes" id="UP000023152"/>
    </source>
</evidence>
<organism evidence="1 2">
    <name type="scientific">Reticulomyxa filosa</name>
    <dbReference type="NCBI Taxonomy" id="46433"/>
    <lineage>
        <taxon>Eukaryota</taxon>
        <taxon>Sar</taxon>
        <taxon>Rhizaria</taxon>
        <taxon>Retaria</taxon>
        <taxon>Foraminifera</taxon>
        <taxon>Monothalamids</taxon>
        <taxon>Reticulomyxidae</taxon>
        <taxon>Reticulomyxa</taxon>
    </lineage>
</organism>
<proteinExistence type="predicted"/>
<gene>
    <name evidence="1" type="ORF">RFI_10418</name>
</gene>
<keyword evidence="2" id="KW-1185">Reference proteome</keyword>
<dbReference type="Proteomes" id="UP000023152">
    <property type="component" value="Unassembled WGS sequence"/>
</dbReference>
<comment type="caution">
    <text evidence="1">The sequence shown here is derived from an EMBL/GenBank/DDBJ whole genome shotgun (WGS) entry which is preliminary data.</text>
</comment>
<reference evidence="1 2" key="1">
    <citation type="journal article" date="2013" name="Curr. Biol.">
        <title>The Genome of the Foraminiferan Reticulomyxa filosa.</title>
        <authorList>
            <person name="Glockner G."/>
            <person name="Hulsmann N."/>
            <person name="Schleicher M."/>
            <person name="Noegel A.A."/>
            <person name="Eichinger L."/>
            <person name="Gallinger C."/>
            <person name="Pawlowski J."/>
            <person name="Sierra R."/>
            <person name="Euteneuer U."/>
            <person name="Pillet L."/>
            <person name="Moustafa A."/>
            <person name="Platzer M."/>
            <person name="Groth M."/>
            <person name="Szafranski K."/>
            <person name="Schliwa M."/>
        </authorList>
    </citation>
    <scope>NUCLEOTIDE SEQUENCE [LARGE SCALE GENOMIC DNA]</scope>
</reference>
<name>X6NMU0_RETFI</name>
<protein>
    <submittedName>
        <fullName evidence="1">Uncharacterized protein</fullName>
    </submittedName>
</protein>
<dbReference type="AlphaFoldDB" id="X6NMU0"/>
<evidence type="ECO:0000313" key="1">
    <source>
        <dbReference type="EMBL" id="ETO26717.1"/>
    </source>
</evidence>
<sequence length="215" mass="24005">MVKQQMQDTWNLQMQKGTHKDSVMNDLPLPSVYRSLSTELAQPIKDHINLSNPIQPIKDSIDLSTPMSALALATPHQIDNDTSFVYAKDSISDTNSESNKSVSQLISTQENLIQSLECNSSLDEPFQSGQTEAHDLAYNKLHTTDIPTSRSILADGAFIFSNSDHEDANQVDTNQSSEVQHVDPLPLVTGDATNKGMTYMFIWKLFRSFERAQET</sequence>